<sequence>MLFYFLSGFLFFFLSIIMFLFSMVYLYLKFMVFIEWNILFLNSVELNYVIFVDWMSLIFIFLIFFISSMIMFYSSEYMFGEKNLNQFFYLLYLFIISMILMILSPSMISILLGWDGLGLISFCLVIYYQNYYSMNCGMITILINRMGDVMILMSISMMFILGSWNFMNYNFIFNLLILLILLISFTKSAQFPFSSWLPMAMAAPTPVSSLVHSSTLVTAGIYLLIRFNYLIYKNDNLLFYLMLTGLLTMMMAGISANFEFDMKKIIAYSTLSQLGLMMMIFSIKFYDLAFFHLIIHAMFKSMMFMCSGIFIHMMLNNQDIRNLGMLFKFLPLSVMMFMVSNFSLCGMPFFSGFFSKDKILEMMISLNMNFLIFVFLLFSTMLTLMYSFRLSYYLLINKFFFFPFFLVKDNKIMNFSMMLLMIMSMIFGMIMNLLIYMNLEEIYLFKMEKLMILILLIVFFMIMFFLMKLLFYKKMMFMKLFFGNMWFIYNLNKLIFFPLNFIKLNYLFFDKGWSEFYFKNSLIKMINLNSKLINLNNNFLMMMIFFMVFMYFFLLMI</sequence>
<dbReference type="PRINTS" id="PR01434">
    <property type="entry name" value="NADHDHGNASE5"/>
</dbReference>
<evidence type="ECO:0000259" key="10">
    <source>
        <dbReference type="Pfam" id="PF00361"/>
    </source>
</evidence>
<accession>A0A9E9BR11</accession>
<feature type="transmembrane region" description="Helical" evidence="9">
    <location>
        <begin position="237"/>
        <end position="254"/>
    </location>
</feature>
<keyword evidence="11" id="KW-0496">Mitochondrion</keyword>
<evidence type="ECO:0000256" key="6">
    <source>
        <dbReference type="ARBA" id="ARBA00023136"/>
    </source>
</evidence>
<name>A0A9E9BR11_9HYME</name>
<keyword evidence="5 9" id="KW-1133">Transmembrane helix</keyword>
<evidence type="ECO:0000256" key="1">
    <source>
        <dbReference type="ARBA" id="ARBA00003257"/>
    </source>
</evidence>
<evidence type="ECO:0000256" key="2">
    <source>
        <dbReference type="ARBA" id="ARBA00004141"/>
    </source>
</evidence>
<geneLocation type="mitochondrion" evidence="11"/>
<feature type="transmembrane region" description="Helical" evidence="9">
    <location>
        <begin position="86"/>
        <end position="103"/>
    </location>
</feature>
<evidence type="ECO:0000256" key="9">
    <source>
        <dbReference type="SAM" id="Phobius"/>
    </source>
</evidence>
<feature type="transmembrane region" description="Helical" evidence="9">
    <location>
        <begin position="110"/>
        <end position="129"/>
    </location>
</feature>
<proteinExistence type="predicted"/>
<dbReference type="Pfam" id="PF00361">
    <property type="entry name" value="Proton_antipo_M"/>
    <property type="match status" value="1"/>
</dbReference>
<dbReference type="GO" id="GO:0003954">
    <property type="term" value="F:NADH dehydrogenase activity"/>
    <property type="evidence" value="ECO:0007669"/>
    <property type="project" value="TreeGrafter"/>
</dbReference>
<feature type="domain" description="NADH:quinone oxidoreductase/Mrp antiporter transmembrane" evidence="10">
    <location>
        <begin position="104"/>
        <end position="382"/>
    </location>
</feature>
<evidence type="ECO:0000256" key="5">
    <source>
        <dbReference type="ARBA" id="ARBA00022989"/>
    </source>
</evidence>
<reference evidence="11" key="1">
    <citation type="submission" date="2022-04" db="EMBL/GenBank/DDBJ databases">
        <authorList>
            <person name="Peng L."/>
        </authorList>
    </citation>
    <scope>NUCLEOTIDE SEQUENCE</scope>
</reference>
<keyword evidence="4 9" id="KW-0812">Transmembrane</keyword>
<feature type="transmembrane region" description="Helical" evidence="9">
    <location>
        <begin position="141"/>
        <end position="161"/>
    </location>
</feature>
<feature type="transmembrane region" description="Helical" evidence="9">
    <location>
        <begin position="206"/>
        <end position="225"/>
    </location>
</feature>
<dbReference type="PANTHER" id="PTHR42829:SF2">
    <property type="entry name" value="NADH-UBIQUINONE OXIDOREDUCTASE CHAIN 5"/>
    <property type="match status" value="1"/>
</dbReference>
<feature type="transmembrane region" description="Helical" evidence="9">
    <location>
        <begin position="266"/>
        <end position="286"/>
    </location>
</feature>
<dbReference type="GO" id="GO:0015990">
    <property type="term" value="P:electron transport coupled proton transport"/>
    <property type="evidence" value="ECO:0007669"/>
    <property type="project" value="TreeGrafter"/>
</dbReference>
<evidence type="ECO:0000256" key="4">
    <source>
        <dbReference type="ARBA" id="ARBA00022692"/>
    </source>
</evidence>
<dbReference type="PANTHER" id="PTHR42829">
    <property type="entry name" value="NADH-UBIQUINONE OXIDOREDUCTASE CHAIN 5"/>
    <property type="match status" value="1"/>
</dbReference>
<gene>
    <name evidence="11" type="primary">nad5</name>
</gene>
<dbReference type="InterPro" id="IPR003945">
    <property type="entry name" value="NU5C-like"/>
</dbReference>
<evidence type="ECO:0000313" key="11">
    <source>
        <dbReference type="EMBL" id="WAJ57474.1"/>
    </source>
</evidence>
<keyword evidence="6 9" id="KW-0472">Membrane</keyword>
<evidence type="ECO:0000256" key="3">
    <source>
        <dbReference type="ARBA" id="ARBA00012944"/>
    </source>
</evidence>
<dbReference type="GO" id="GO:0008137">
    <property type="term" value="F:NADH dehydrogenase (ubiquinone) activity"/>
    <property type="evidence" value="ECO:0007669"/>
    <property type="project" value="UniProtKB-EC"/>
</dbReference>
<evidence type="ECO:0000256" key="8">
    <source>
        <dbReference type="ARBA" id="ARBA00049551"/>
    </source>
</evidence>
<feature type="transmembrane region" description="Helical" evidence="9">
    <location>
        <begin position="335"/>
        <end position="354"/>
    </location>
</feature>
<dbReference type="GO" id="GO:0016020">
    <property type="term" value="C:membrane"/>
    <property type="evidence" value="ECO:0007669"/>
    <property type="project" value="UniProtKB-SubCell"/>
</dbReference>
<dbReference type="GO" id="GO:0042773">
    <property type="term" value="P:ATP synthesis coupled electron transport"/>
    <property type="evidence" value="ECO:0007669"/>
    <property type="project" value="InterPro"/>
</dbReference>
<dbReference type="InterPro" id="IPR001750">
    <property type="entry name" value="ND/Mrp_TM"/>
</dbReference>
<feature type="transmembrane region" description="Helical" evidence="9">
    <location>
        <begin position="48"/>
        <end position="74"/>
    </location>
</feature>
<organism evidence="11">
    <name type="scientific">Anastatus dexingensis</name>
    <dbReference type="NCBI Taxonomy" id="2926466"/>
    <lineage>
        <taxon>Eukaryota</taxon>
        <taxon>Metazoa</taxon>
        <taxon>Ecdysozoa</taxon>
        <taxon>Arthropoda</taxon>
        <taxon>Hexapoda</taxon>
        <taxon>Insecta</taxon>
        <taxon>Pterygota</taxon>
        <taxon>Neoptera</taxon>
        <taxon>Endopterygota</taxon>
        <taxon>Hymenoptera</taxon>
        <taxon>Apocrita</taxon>
        <taxon>Proctotrupomorpha</taxon>
        <taxon>Chalcidoidea</taxon>
        <taxon>Eupelmidae</taxon>
        <taxon>Eupelminae</taxon>
        <taxon>Anastatus</taxon>
    </lineage>
</organism>
<feature type="transmembrane region" description="Helical" evidence="9">
    <location>
        <begin position="419"/>
        <end position="439"/>
    </location>
</feature>
<feature type="transmembrane region" description="Helical" evidence="9">
    <location>
        <begin position="539"/>
        <end position="556"/>
    </location>
</feature>
<dbReference type="EC" id="7.1.1.2" evidence="3"/>
<dbReference type="EMBL" id="ON129240">
    <property type="protein sequence ID" value="WAJ57474.1"/>
    <property type="molecule type" value="Genomic_DNA"/>
</dbReference>
<protein>
    <recommendedName>
        <fullName evidence="3">NADH:ubiquinone reductase (H(+)-translocating)</fullName>
        <ecNumber evidence="3">7.1.1.2</ecNumber>
    </recommendedName>
    <alternativeName>
        <fullName evidence="7">NADH dehydrogenase subunit 5</fullName>
    </alternativeName>
</protein>
<feature type="transmembrane region" description="Helical" evidence="9">
    <location>
        <begin position="491"/>
        <end position="509"/>
    </location>
</feature>
<feature type="transmembrane region" description="Helical" evidence="9">
    <location>
        <begin position="293"/>
        <end position="315"/>
    </location>
</feature>
<comment type="subcellular location">
    <subcellularLocation>
        <location evidence="2">Membrane</location>
        <topology evidence="2">Multi-pass membrane protein</topology>
    </subcellularLocation>
</comment>
<feature type="transmembrane region" description="Helical" evidence="9">
    <location>
        <begin position="168"/>
        <end position="186"/>
    </location>
</feature>
<comment type="function">
    <text evidence="1">Core subunit of the mitochondrial membrane respiratory chain NADH dehydrogenase (Complex I) that is believed to belong to the minimal assembly required for catalysis. Complex I functions in the transfer of electrons from NADH to the respiratory chain. The immediate electron acceptor for the enzyme is believed to be ubiquinone.</text>
</comment>
<feature type="transmembrane region" description="Helical" evidence="9">
    <location>
        <begin position="6"/>
        <end position="28"/>
    </location>
</feature>
<feature type="transmembrane region" description="Helical" evidence="9">
    <location>
        <begin position="366"/>
        <end position="384"/>
    </location>
</feature>
<evidence type="ECO:0000256" key="7">
    <source>
        <dbReference type="ARBA" id="ARBA00031027"/>
    </source>
</evidence>
<dbReference type="AlphaFoldDB" id="A0A9E9BR11"/>
<comment type="catalytic activity">
    <reaction evidence="8">
        <text>a ubiquinone + NADH + 5 H(+)(in) = a ubiquinol + NAD(+) + 4 H(+)(out)</text>
        <dbReference type="Rhea" id="RHEA:29091"/>
        <dbReference type="Rhea" id="RHEA-COMP:9565"/>
        <dbReference type="Rhea" id="RHEA-COMP:9566"/>
        <dbReference type="ChEBI" id="CHEBI:15378"/>
        <dbReference type="ChEBI" id="CHEBI:16389"/>
        <dbReference type="ChEBI" id="CHEBI:17976"/>
        <dbReference type="ChEBI" id="CHEBI:57540"/>
        <dbReference type="ChEBI" id="CHEBI:57945"/>
        <dbReference type="EC" id="7.1.1.2"/>
    </reaction>
</comment>
<feature type="transmembrane region" description="Helical" evidence="9">
    <location>
        <begin position="451"/>
        <end position="471"/>
    </location>
</feature>